<gene>
    <name evidence="1" type="ORF">GCM10023329_30290</name>
</gene>
<evidence type="ECO:0008006" key="3">
    <source>
        <dbReference type="Google" id="ProtNLM"/>
    </source>
</evidence>
<dbReference type="SUPFAM" id="SSF50475">
    <property type="entry name" value="FMN-binding split barrel"/>
    <property type="match status" value="1"/>
</dbReference>
<evidence type="ECO:0000313" key="1">
    <source>
        <dbReference type="EMBL" id="GAA4779112.1"/>
    </source>
</evidence>
<proteinExistence type="predicted"/>
<dbReference type="Gene3D" id="2.30.110.10">
    <property type="entry name" value="Electron Transport, Fmn-binding Protein, Chain A"/>
    <property type="match status" value="1"/>
</dbReference>
<dbReference type="InterPro" id="IPR012349">
    <property type="entry name" value="Split_barrel_FMN-bd"/>
</dbReference>
<comment type="caution">
    <text evidence="1">The sequence shown here is derived from an EMBL/GenBank/DDBJ whole genome shotgun (WGS) entry which is preliminary data.</text>
</comment>
<evidence type="ECO:0000313" key="2">
    <source>
        <dbReference type="Proteomes" id="UP001501147"/>
    </source>
</evidence>
<accession>A0ABP9AFL2</accession>
<dbReference type="InterPro" id="IPR024747">
    <property type="entry name" value="Pyridox_Oxase-rel"/>
</dbReference>
<name>A0ABP9AFL2_9ACTN</name>
<dbReference type="Proteomes" id="UP001501147">
    <property type="component" value="Unassembled WGS sequence"/>
</dbReference>
<dbReference type="Pfam" id="PF12900">
    <property type="entry name" value="Pyridox_ox_2"/>
    <property type="match status" value="1"/>
</dbReference>
<protein>
    <recommendedName>
        <fullName evidence="3">Pyridoxamine 5'-phosphate oxidase</fullName>
    </recommendedName>
</protein>
<dbReference type="RefSeq" id="WP_345613961.1">
    <property type="nucleotide sequence ID" value="NZ_BAABJV010000006.1"/>
</dbReference>
<organism evidence="1 2">
    <name type="scientific">Streptomyces sanyensis</name>
    <dbReference type="NCBI Taxonomy" id="568869"/>
    <lineage>
        <taxon>Bacteria</taxon>
        <taxon>Bacillati</taxon>
        <taxon>Actinomycetota</taxon>
        <taxon>Actinomycetes</taxon>
        <taxon>Kitasatosporales</taxon>
        <taxon>Streptomycetaceae</taxon>
        <taxon>Streptomyces</taxon>
    </lineage>
</organism>
<dbReference type="EMBL" id="BAABJV010000006">
    <property type="protein sequence ID" value="GAA4779112.1"/>
    <property type="molecule type" value="Genomic_DNA"/>
</dbReference>
<sequence length="141" mass="15268">MTDPAAAALRLIEVSGTEALWLLEGSSRGRLVHLQRDQAVIRPASHVVEYGRLVVRAPVQAAAALARTALTYQVDEIRPAGTGWTVSVHGPAEVVTDPHEAAHYRRTLPGRSHGPHDTLLRLRPQSVSGFRIARADHPAGR</sequence>
<keyword evidence="2" id="KW-1185">Reference proteome</keyword>
<reference evidence="2" key="1">
    <citation type="journal article" date="2019" name="Int. J. Syst. Evol. Microbiol.">
        <title>The Global Catalogue of Microorganisms (GCM) 10K type strain sequencing project: providing services to taxonomists for standard genome sequencing and annotation.</title>
        <authorList>
            <consortium name="The Broad Institute Genomics Platform"/>
            <consortium name="The Broad Institute Genome Sequencing Center for Infectious Disease"/>
            <person name="Wu L."/>
            <person name="Ma J."/>
        </authorList>
    </citation>
    <scope>NUCLEOTIDE SEQUENCE [LARGE SCALE GENOMIC DNA]</scope>
    <source>
        <strain evidence="2">JCM 18324</strain>
    </source>
</reference>